<reference evidence="2 3" key="1">
    <citation type="submission" date="2019-03" db="EMBL/GenBank/DDBJ databases">
        <title>Bradyrhizobium strains diversity isolated from Chamaecrista fasciculata.</title>
        <authorList>
            <person name="Urquiaga M.C.O."/>
            <person name="Hungria M."/>
            <person name="Delamuta J.R.M."/>
        </authorList>
    </citation>
    <scope>NUCLEOTIDE SEQUENCE [LARGE SCALE GENOMIC DNA]</scope>
    <source>
        <strain evidence="2 3">CNPSo 3424</strain>
    </source>
</reference>
<dbReference type="EMBL" id="SPQU01000011">
    <property type="protein sequence ID" value="TFV36388.1"/>
    <property type="molecule type" value="Genomic_DNA"/>
</dbReference>
<dbReference type="CDD" id="cd03794">
    <property type="entry name" value="GT4_WbuB-like"/>
    <property type="match status" value="1"/>
</dbReference>
<keyword evidence="2" id="KW-0808">Transferase</keyword>
<sequence length="442" mass="47837">MRVLLVGINYAPDLIGVAKYNAELCESLAAEGHEVKVITAPPYYPAWKIPPAFKSSYFRSREIGGVQVTRTPIYVPGHPSGAKRLVHHASFALTSAAPVLFQALSWRPDIMIAVAPSLMSAAFVSFVARRVGAKSWLHVQDFEVDAAFDLGLLRNPNLRKWMLKAEAAILRSFDHVSTISQAMVERLRIKGLGPDKTAEVRNWIDTSAICPGSRMTRYRQDLKLGESDIVALYSGTMSNKQGLELVIEAAIGLEKSQPHIHFILAGEGPHKTRLEQLATGHRNIHFLGLQPVDSFNQLMATADFHLIPQKAEAADLVLPSKLGAIFASARPVIAMAEEGTGLAAEVTDAGIVIPPGDSAALELAICQLSGAPALCEHFGAEGRRRAVDRWDRRTIVHRWSEAMAGQGNAIGQQNPGLKGAADDIVVPVDDAVRSRGIPSPLV</sequence>
<accession>A0A4Y9KYH7</accession>
<comment type="caution">
    <text evidence="2">The sequence shown here is derived from an EMBL/GenBank/DDBJ whole genome shotgun (WGS) entry which is preliminary data.</text>
</comment>
<proteinExistence type="predicted"/>
<gene>
    <name evidence="2" type="primary">wcaI</name>
    <name evidence="2" type="ORF">E4K66_24155</name>
</gene>
<feature type="domain" description="Glycosyltransferase subfamily 4-like N-terminal" evidence="1">
    <location>
        <begin position="16"/>
        <end position="203"/>
    </location>
</feature>
<dbReference type="InterPro" id="IPR050194">
    <property type="entry name" value="Glycosyltransferase_grp1"/>
</dbReference>
<dbReference type="AlphaFoldDB" id="A0A4Y9KYH7"/>
<dbReference type="PANTHER" id="PTHR45947:SF3">
    <property type="entry name" value="SULFOQUINOVOSYL TRANSFERASE SQD2"/>
    <property type="match status" value="1"/>
</dbReference>
<dbReference type="PANTHER" id="PTHR45947">
    <property type="entry name" value="SULFOQUINOVOSYL TRANSFERASE SQD2"/>
    <property type="match status" value="1"/>
</dbReference>
<dbReference type="GO" id="GO:0016758">
    <property type="term" value="F:hexosyltransferase activity"/>
    <property type="evidence" value="ECO:0007669"/>
    <property type="project" value="TreeGrafter"/>
</dbReference>
<organism evidence="2 3">
    <name type="scientific">Bradyrhizobium frederickii</name>
    <dbReference type="NCBI Taxonomy" id="2560054"/>
    <lineage>
        <taxon>Bacteria</taxon>
        <taxon>Pseudomonadati</taxon>
        <taxon>Pseudomonadota</taxon>
        <taxon>Alphaproteobacteria</taxon>
        <taxon>Hyphomicrobiales</taxon>
        <taxon>Nitrobacteraceae</taxon>
        <taxon>Bradyrhizobium</taxon>
    </lineage>
</organism>
<dbReference type="Proteomes" id="UP000298225">
    <property type="component" value="Unassembled WGS sequence"/>
</dbReference>
<evidence type="ECO:0000313" key="3">
    <source>
        <dbReference type="Proteomes" id="UP000298225"/>
    </source>
</evidence>
<dbReference type="Pfam" id="PF13579">
    <property type="entry name" value="Glyco_trans_4_4"/>
    <property type="match status" value="1"/>
</dbReference>
<dbReference type="OrthoDB" id="9787293at2"/>
<protein>
    <submittedName>
        <fullName evidence="2">Colanic acid biosynthesis glycosyltransferase WcaI</fullName>
    </submittedName>
</protein>
<evidence type="ECO:0000259" key="1">
    <source>
        <dbReference type="Pfam" id="PF13579"/>
    </source>
</evidence>
<evidence type="ECO:0000313" key="2">
    <source>
        <dbReference type="EMBL" id="TFV36388.1"/>
    </source>
</evidence>
<name>A0A4Y9KYH7_9BRAD</name>
<dbReference type="SUPFAM" id="SSF53756">
    <property type="entry name" value="UDP-Glycosyltransferase/glycogen phosphorylase"/>
    <property type="match status" value="1"/>
</dbReference>
<dbReference type="Gene3D" id="3.40.50.2000">
    <property type="entry name" value="Glycogen Phosphorylase B"/>
    <property type="match status" value="2"/>
</dbReference>
<dbReference type="NCBIfam" id="NF007640">
    <property type="entry name" value="PRK10307.1"/>
    <property type="match status" value="1"/>
</dbReference>
<dbReference type="Pfam" id="PF13692">
    <property type="entry name" value="Glyco_trans_1_4"/>
    <property type="match status" value="1"/>
</dbReference>
<dbReference type="InterPro" id="IPR028098">
    <property type="entry name" value="Glyco_trans_4-like_N"/>
</dbReference>
<keyword evidence="3" id="KW-1185">Reference proteome</keyword>
<dbReference type="RefSeq" id="WP_135170489.1">
    <property type="nucleotide sequence ID" value="NZ_SPQU01000011.1"/>
</dbReference>